<reference evidence="4 5" key="1">
    <citation type="submission" date="2024-11" db="EMBL/GenBank/DDBJ databases">
        <authorList>
            <person name="Heng Y.C."/>
            <person name="Lim A.C.H."/>
            <person name="Lee J.K.Y."/>
            <person name="Kittelmann S."/>
        </authorList>
    </citation>
    <scope>NUCLEOTIDE SEQUENCE [LARGE SCALE GENOMIC DNA]</scope>
    <source>
        <strain evidence="4 5">WILCCON 0114</strain>
    </source>
</reference>
<comment type="caution">
    <text evidence="4">The sequence shown here is derived from an EMBL/GenBank/DDBJ whole genome shotgun (WGS) entry which is preliminary data.</text>
</comment>
<evidence type="ECO:0000313" key="4">
    <source>
        <dbReference type="EMBL" id="MFL0252604.1"/>
    </source>
</evidence>
<dbReference type="PANTHER" id="PTHR43798">
    <property type="entry name" value="MONOACYLGLYCEROL LIPASE"/>
    <property type="match status" value="1"/>
</dbReference>
<comment type="similarity">
    <text evidence="1">Belongs to the peptidase S33 family.</text>
</comment>
<protein>
    <submittedName>
        <fullName evidence="4">Alpha/beta fold hydrolase</fullName>
    </submittedName>
</protein>
<dbReference type="Pfam" id="PF00561">
    <property type="entry name" value="Abhydrolase_1"/>
    <property type="match status" value="1"/>
</dbReference>
<dbReference type="InterPro" id="IPR002410">
    <property type="entry name" value="Peptidase_S33"/>
</dbReference>
<proteinExistence type="inferred from homology"/>
<accession>A0ABW8TJ93</accession>
<name>A0ABW8TJ93_9CLOT</name>
<dbReference type="Proteomes" id="UP001623592">
    <property type="component" value="Unassembled WGS sequence"/>
</dbReference>
<dbReference type="InterPro" id="IPR029058">
    <property type="entry name" value="AB_hydrolase_fold"/>
</dbReference>
<dbReference type="PRINTS" id="PR00793">
    <property type="entry name" value="PROAMNOPTASE"/>
</dbReference>
<keyword evidence="2 4" id="KW-0378">Hydrolase</keyword>
<dbReference type="InterPro" id="IPR000073">
    <property type="entry name" value="AB_hydrolase_1"/>
</dbReference>
<evidence type="ECO:0000313" key="5">
    <source>
        <dbReference type="Proteomes" id="UP001623592"/>
    </source>
</evidence>
<keyword evidence="5" id="KW-1185">Reference proteome</keyword>
<feature type="domain" description="AB hydrolase-1" evidence="3">
    <location>
        <begin position="39"/>
        <end position="146"/>
    </location>
</feature>
<dbReference type="GO" id="GO:0016787">
    <property type="term" value="F:hydrolase activity"/>
    <property type="evidence" value="ECO:0007669"/>
    <property type="project" value="UniProtKB-KW"/>
</dbReference>
<gene>
    <name evidence="4" type="ORF">ACJDT4_19505</name>
</gene>
<dbReference type="RefSeq" id="WP_406789262.1">
    <property type="nucleotide sequence ID" value="NZ_JBJIAA010000019.1"/>
</dbReference>
<dbReference type="EMBL" id="JBJIAA010000019">
    <property type="protein sequence ID" value="MFL0252604.1"/>
    <property type="molecule type" value="Genomic_DNA"/>
</dbReference>
<dbReference type="Gene3D" id="3.40.50.1820">
    <property type="entry name" value="alpha/beta hydrolase"/>
    <property type="match status" value="1"/>
</dbReference>
<evidence type="ECO:0000259" key="3">
    <source>
        <dbReference type="Pfam" id="PF00561"/>
    </source>
</evidence>
<evidence type="ECO:0000256" key="1">
    <source>
        <dbReference type="ARBA" id="ARBA00010088"/>
    </source>
</evidence>
<organism evidence="4 5">
    <name type="scientific">Clostridium neuense</name>
    <dbReference type="NCBI Taxonomy" id="1728934"/>
    <lineage>
        <taxon>Bacteria</taxon>
        <taxon>Bacillati</taxon>
        <taxon>Bacillota</taxon>
        <taxon>Clostridia</taxon>
        <taxon>Eubacteriales</taxon>
        <taxon>Clostridiaceae</taxon>
        <taxon>Clostridium</taxon>
    </lineage>
</organism>
<dbReference type="PANTHER" id="PTHR43798:SF33">
    <property type="entry name" value="HYDROLASE, PUTATIVE (AFU_ORTHOLOGUE AFUA_2G14860)-RELATED"/>
    <property type="match status" value="1"/>
</dbReference>
<sequence length="326" mass="37404">MNNITNESKEINRIASLESINIGGVEQWISIRGNNINNPVILMLHGGPGSCDMCMWKDYGAELEKHFIVVTWDQRGSGKSYKSLAPEEKITIEQFISDTHELVTTLMKRFNKEKIYLHGHSWGSVLGIKTILKYPELFYAFAGTGQVVNSSITEKIIYDFALTKAKALNNSEAINELEAIGAPPYSGKDSFEKSSINDKWFAKFNGYYFKGGFNEDYVKHIMAAKEYTMEEKKNFSQAMLNSGKLLFNELESINLIKEAPKLEIPVYFMIGRYDFQNLPYEKNPIENYFDILEAPKKELVWFEESAHFPQFEESNKFNELLVSKLL</sequence>
<evidence type="ECO:0000256" key="2">
    <source>
        <dbReference type="ARBA" id="ARBA00022801"/>
    </source>
</evidence>
<dbReference type="InterPro" id="IPR050266">
    <property type="entry name" value="AB_hydrolase_sf"/>
</dbReference>
<dbReference type="SUPFAM" id="SSF53474">
    <property type="entry name" value="alpha/beta-Hydrolases"/>
    <property type="match status" value="1"/>
</dbReference>